<evidence type="ECO:0000259" key="2">
    <source>
        <dbReference type="PROSITE" id="PS51898"/>
    </source>
</evidence>
<dbReference type="GO" id="GO:0003677">
    <property type="term" value="F:DNA binding"/>
    <property type="evidence" value="ECO:0007669"/>
    <property type="project" value="InterPro"/>
</dbReference>
<accession>A0A382WQF4</accession>
<feature type="non-terminal residue" evidence="3">
    <location>
        <position position="1"/>
    </location>
</feature>
<dbReference type="AlphaFoldDB" id="A0A382WQF4"/>
<dbReference type="InterPro" id="IPR011010">
    <property type="entry name" value="DNA_brk_join_enz"/>
</dbReference>
<dbReference type="InterPro" id="IPR002104">
    <property type="entry name" value="Integrase_catalytic"/>
</dbReference>
<proteinExistence type="predicted"/>
<sequence>RNGIEYKKIEKVNIFEFQSYLEGKVGPRSFLRILSCLRIFYKFLHIEQLIDDQTLKVLKKYPSKKIRYRKDLPDFLSKNQIEKIVEKIGLNKEINEFDKITNQALIMLFFSSGIRLSELISIKLSDINFSNNEIKIFGKRKKQRMVNFDNNTKDLLIKYLTLIKKYPLVKDLYNDNLFVTKDNRPLKRRKIQAIVMNNLKELNLAAYGPHTLRHSFATHLLDSGVSIEAIKSLLGHEKLSSTQIYTKITTPRLKKIIRKAHPRGEK</sequence>
<dbReference type="InterPro" id="IPR050090">
    <property type="entry name" value="Tyrosine_recombinase_XerCD"/>
</dbReference>
<dbReference type="GO" id="GO:0006310">
    <property type="term" value="P:DNA recombination"/>
    <property type="evidence" value="ECO:0007669"/>
    <property type="project" value="UniProtKB-KW"/>
</dbReference>
<keyword evidence="1" id="KW-0233">DNA recombination</keyword>
<dbReference type="PROSITE" id="PS51898">
    <property type="entry name" value="TYR_RECOMBINASE"/>
    <property type="match status" value="1"/>
</dbReference>
<reference evidence="3" key="1">
    <citation type="submission" date="2018-05" db="EMBL/GenBank/DDBJ databases">
        <authorList>
            <person name="Lanie J.A."/>
            <person name="Ng W.-L."/>
            <person name="Kazmierczak K.M."/>
            <person name="Andrzejewski T.M."/>
            <person name="Davidsen T.M."/>
            <person name="Wayne K.J."/>
            <person name="Tettelin H."/>
            <person name="Glass J.I."/>
            <person name="Rusch D."/>
            <person name="Podicherti R."/>
            <person name="Tsui H.-C.T."/>
            <person name="Winkler M.E."/>
        </authorList>
    </citation>
    <scope>NUCLEOTIDE SEQUENCE</scope>
</reference>
<dbReference type="PANTHER" id="PTHR30349">
    <property type="entry name" value="PHAGE INTEGRASE-RELATED"/>
    <property type="match status" value="1"/>
</dbReference>
<protein>
    <recommendedName>
        <fullName evidence="2">Tyr recombinase domain-containing protein</fullName>
    </recommendedName>
</protein>
<organism evidence="3">
    <name type="scientific">marine metagenome</name>
    <dbReference type="NCBI Taxonomy" id="408172"/>
    <lineage>
        <taxon>unclassified sequences</taxon>
        <taxon>metagenomes</taxon>
        <taxon>ecological metagenomes</taxon>
    </lineage>
</organism>
<evidence type="ECO:0000256" key="1">
    <source>
        <dbReference type="ARBA" id="ARBA00023172"/>
    </source>
</evidence>
<dbReference type="EMBL" id="UINC01161567">
    <property type="protein sequence ID" value="SVD60840.1"/>
    <property type="molecule type" value="Genomic_DNA"/>
</dbReference>
<dbReference type="InterPro" id="IPR013762">
    <property type="entry name" value="Integrase-like_cat_sf"/>
</dbReference>
<dbReference type="Pfam" id="PF00589">
    <property type="entry name" value="Phage_integrase"/>
    <property type="match status" value="1"/>
</dbReference>
<gene>
    <name evidence="3" type="ORF">METZ01_LOCUS413694</name>
</gene>
<name>A0A382WQF4_9ZZZZ</name>
<dbReference type="SUPFAM" id="SSF56349">
    <property type="entry name" value="DNA breaking-rejoining enzymes"/>
    <property type="match status" value="1"/>
</dbReference>
<feature type="domain" description="Tyr recombinase" evidence="2">
    <location>
        <begin position="71"/>
        <end position="258"/>
    </location>
</feature>
<dbReference type="GO" id="GO:0015074">
    <property type="term" value="P:DNA integration"/>
    <property type="evidence" value="ECO:0007669"/>
    <property type="project" value="InterPro"/>
</dbReference>
<dbReference type="Gene3D" id="1.10.443.10">
    <property type="entry name" value="Intergrase catalytic core"/>
    <property type="match status" value="1"/>
</dbReference>
<evidence type="ECO:0000313" key="3">
    <source>
        <dbReference type="EMBL" id="SVD60840.1"/>
    </source>
</evidence>
<dbReference type="PANTHER" id="PTHR30349:SF81">
    <property type="entry name" value="TYROSINE RECOMBINASE XERC"/>
    <property type="match status" value="1"/>
</dbReference>